<evidence type="ECO:0000313" key="2">
    <source>
        <dbReference type="EMBL" id="KAF3704733.1"/>
    </source>
</evidence>
<organism evidence="2 3">
    <name type="scientific">Channa argus</name>
    <name type="common">Northern snakehead</name>
    <name type="synonym">Ophicephalus argus</name>
    <dbReference type="NCBI Taxonomy" id="215402"/>
    <lineage>
        <taxon>Eukaryota</taxon>
        <taxon>Metazoa</taxon>
        <taxon>Chordata</taxon>
        <taxon>Craniata</taxon>
        <taxon>Vertebrata</taxon>
        <taxon>Euteleostomi</taxon>
        <taxon>Actinopterygii</taxon>
        <taxon>Neopterygii</taxon>
        <taxon>Teleostei</taxon>
        <taxon>Neoteleostei</taxon>
        <taxon>Acanthomorphata</taxon>
        <taxon>Anabantaria</taxon>
        <taxon>Anabantiformes</taxon>
        <taxon>Channoidei</taxon>
        <taxon>Channidae</taxon>
        <taxon>Channa</taxon>
    </lineage>
</organism>
<sequence>MEIYPNKVSPPWLRTMAVALQWLNNYTWILITNSSYNRKHQKMKLVGAYVMDEMLPISSTDSPSLRLYAFIKVIQ</sequence>
<accession>A0A6G1QR10</accession>
<name>A0A6G1QR10_CHAAH</name>
<evidence type="ECO:0000256" key="1">
    <source>
        <dbReference type="SAM" id="Phobius"/>
    </source>
</evidence>
<reference evidence="3" key="2">
    <citation type="submission" date="2019-02" db="EMBL/GenBank/DDBJ databases">
        <title>Opniocepnalus argus Var Kimnra genome.</title>
        <authorList>
            <person name="Zhou C."/>
            <person name="Xiao S."/>
        </authorList>
    </citation>
    <scope>NUCLEOTIDE SEQUENCE [LARGE SCALE GENOMIC DNA]</scope>
</reference>
<gene>
    <name evidence="2" type="ORF">EXN66_Car020423</name>
</gene>
<dbReference type="AlphaFoldDB" id="A0A6G1QR10"/>
<keyword evidence="1" id="KW-0472">Membrane</keyword>
<reference evidence="2 3" key="1">
    <citation type="submission" date="2019-02" db="EMBL/GenBank/DDBJ databases">
        <title>Opniocepnalus argus genome.</title>
        <authorList>
            <person name="Zhou C."/>
            <person name="Xiao S."/>
        </authorList>
    </citation>
    <scope>NUCLEOTIDE SEQUENCE [LARGE SCALE GENOMIC DNA]</scope>
    <source>
        <strain evidence="2">OARG1902GOOAL</strain>
        <tissue evidence="2">Muscle</tissue>
    </source>
</reference>
<dbReference type="Proteomes" id="UP000503349">
    <property type="component" value="Chromosome 20"/>
</dbReference>
<protein>
    <submittedName>
        <fullName evidence="2">Uncharacterized protein</fullName>
    </submittedName>
</protein>
<keyword evidence="1" id="KW-0812">Transmembrane</keyword>
<dbReference type="EMBL" id="CM015731">
    <property type="protein sequence ID" value="KAF3704733.1"/>
    <property type="molecule type" value="Genomic_DNA"/>
</dbReference>
<keyword evidence="3" id="KW-1185">Reference proteome</keyword>
<proteinExistence type="predicted"/>
<evidence type="ECO:0000313" key="3">
    <source>
        <dbReference type="Proteomes" id="UP000503349"/>
    </source>
</evidence>
<keyword evidence="1" id="KW-1133">Transmembrane helix</keyword>
<feature type="transmembrane region" description="Helical" evidence="1">
    <location>
        <begin position="12"/>
        <end position="31"/>
    </location>
</feature>